<dbReference type="AlphaFoldDB" id="A0A8H6R1E9"/>
<sequence>MVFSSWSSSVAFLKRQAELFSNVLQCFPTSRASHRKSEYFGADLVDYTEDPFLIPGVSAEPKREDTIMDDLKFVRVWFTDPELPPEADVWHHDLNDVVKVIVPLPCQDDHKKLADLAVDKRGVERIRSRYEVEKSLLLGSRDPMVLAQKPRDLSLTLKRFQACKQLLDAYRDCLAKRDVDDQHRNPLERKLDDQGRTWLEQRLQSIVMELDKLQSSVQWPLTQDAKDKGIGDMILAEVQLEDPSNGYAPEYQSHRPAGAILVDLAVLPEHAETIRSKYLLVEFAPFSGHDPLVWSEPDDDIDLQRALAFRRVLSRYDKAQRIRQSQGRIPEPENELISNWFSKRMMELEGRIKTIHGCETIRVWCCSDQQYPMANVRSKGLHDVVRAAVPLQDPNYRRVAEDKAVRPDGAILVDLAVHEEGVRRVVRLYGPTGFFPMSDDDPVVLSQPGETMEDKRVAAYEDMLERYSRYFYEDCRLLGPMAKVWVAERLAGIKIHLSVIHPIRLETIRICCPKYQSHPWEVIQKLGLGDVVKEAVPLEVPTIFQESVQVDLAIEPGGISSVRRLCELVEFQRLSEDDPIIQMQPNGDPRMRIFYGYNHVLRLYREARALRQLDGDLMLWYEREIMDLEGHIGRAGIF</sequence>
<keyword evidence="2" id="KW-1185">Reference proteome</keyword>
<reference evidence="1" key="1">
    <citation type="submission" date="2020-06" db="EMBL/GenBank/DDBJ databases">
        <title>Draft genome sequences of strains closely related to Aspergillus parafelis and Aspergillus hiratsukae.</title>
        <authorList>
            <person name="Dos Santos R.A.C."/>
            <person name="Rivero-Menendez O."/>
            <person name="Steenwyk J.L."/>
            <person name="Mead M.E."/>
            <person name="Goldman G.H."/>
            <person name="Alastruey-Izquierdo A."/>
            <person name="Rokas A."/>
        </authorList>
    </citation>
    <scope>NUCLEOTIDE SEQUENCE</scope>
    <source>
        <strain evidence="1">CNM-CM7691</strain>
    </source>
</reference>
<accession>A0A8H6R1E9</accession>
<comment type="caution">
    <text evidence="1">The sequence shown here is derived from an EMBL/GenBank/DDBJ whole genome shotgun (WGS) entry which is preliminary data.</text>
</comment>
<evidence type="ECO:0000313" key="1">
    <source>
        <dbReference type="EMBL" id="KAF7182858.1"/>
    </source>
</evidence>
<evidence type="ECO:0000313" key="2">
    <source>
        <dbReference type="Proteomes" id="UP000641853"/>
    </source>
</evidence>
<gene>
    <name evidence="1" type="ORF">CNMCM7691_002602</name>
</gene>
<organism evidence="1 2">
    <name type="scientific">Aspergillus felis</name>
    <dbReference type="NCBI Taxonomy" id="1287682"/>
    <lineage>
        <taxon>Eukaryota</taxon>
        <taxon>Fungi</taxon>
        <taxon>Dikarya</taxon>
        <taxon>Ascomycota</taxon>
        <taxon>Pezizomycotina</taxon>
        <taxon>Eurotiomycetes</taxon>
        <taxon>Eurotiomycetidae</taxon>
        <taxon>Eurotiales</taxon>
        <taxon>Aspergillaceae</taxon>
        <taxon>Aspergillus</taxon>
        <taxon>Aspergillus subgen. Fumigati</taxon>
    </lineage>
</organism>
<protein>
    <submittedName>
        <fullName evidence="1">Uncharacterized protein</fullName>
    </submittedName>
</protein>
<dbReference type="Proteomes" id="UP000641853">
    <property type="component" value="Unassembled WGS sequence"/>
</dbReference>
<proteinExistence type="predicted"/>
<name>A0A8H6R1E9_9EURO</name>
<dbReference type="EMBL" id="JACBAG010001757">
    <property type="protein sequence ID" value="KAF7182858.1"/>
    <property type="molecule type" value="Genomic_DNA"/>
</dbReference>